<keyword evidence="1" id="KW-0812">Transmembrane</keyword>
<reference evidence="2" key="1">
    <citation type="submission" date="2009-10" db="EMBL/GenBank/DDBJ databases">
        <title>Complete sequence of Bacillus selenitireducens MLS10.</title>
        <authorList>
            <consortium name="US DOE Joint Genome Institute"/>
            <person name="Lucas S."/>
            <person name="Copeland A."/>
            <person name="Lapidus A."/>
            <person name="Glavina del Rio T."/>
            <person name="Dalin E."/>
            <person name="Tice H."/>
            <person name="Bruce D."/>
            <person name="Goodwin L."/>
            <person name="Pitluck S."/>
            <person name="Sims D."/>
            <person name="Brettin T."/>
            <person name="Detter J.C."/>
            <person name="Han C."/>
            <person name="Larimer F."/>
            <person name="Land M."/>
            <person name="Hauser L."/>
            <person name="Kyrpides N."/>
            <person name="Ovchinnikova G."/>
            <person name="Stolz J."/>
        </authorList>
    </citation>
    <scope>NUCLEOTIDE SEQUENCE [LARGE SCALE GENOMIC DNA]</scope>
    <source>
        <strain evidence="2">MLS10</strain>
    </source>
</reference>
<feature type="transmembrane region" description="Helical" evidence="1">
    <location>
        <begin position="29"/>
        <end position="50"/>
    </location>
</feature>
<dbReference type="STRING" id="439292.Bsel_2053"/>
<evidence type="ECO:0000256" key="1">
    <source>
        <dbReference type="SAM" id="Phobius"/>
    </source>
</evidence>
<dbReference type="HOGENOM" id="CLU_3004478_0_0_9"/>
<evidence type="ECO:0000313" key="2">
    <source>
        <dbReference type="EMBL" id="ADH99557.1"/>
    </source>
</evidence>
<dbReference type="Proteomes" id="UP000000271">
    <property type="component" value="Chromosome"/>
</dbReference>
<gene>
    <name evidence="2" type="ordered locus">Bsel_2053</name>
</gene>
<keyword evidence="3" id="KW-1185">Reference proteome</keyword>
<name>D6XUS1_BACIE</name>
<keyword evidence="1" id="KW-1133">Transmembrane helix</keyword>
<dbReference type="RefSeq" id="WP_013172979.1">
    <property type="nucleotide sequence ID" value="NC_014219.1"/>
</dbReference>
<proteinExistence type="predicted"/>
<dbReference type="AlphaFoldDB" id="D6XUS1"/>
<dbReference type="EMBL" id="CP001791">
    <property type="protein sequence ID" value="ADH99557.1"/>
    <property type="molecule type" value="Genomic_DNA"/>
</dbReference>
<evidence type="ECO:0000313" key="3">
    <source>
        <dbReference type="Proteomes" id="UP000000271"/>
    </source>
</evidence>
<sequence>MNELLILVLVILLAVFLFRIVGTLIRIAITAALIFVIYTVIMDASASAMVQKCCIL</sequence>
<protein>
    <submittedName>
        <fullName evidence="2">Uncharacterized protein</fullName>
    </submittedName>
</protein>
<dbReference type="KEGG" id="bse:Bsel_2053"/>
<accession>D6XUS1</accession>
<organism evidence="2 3">
    <name type="scientific">Bacillus selenitireducens (strain ATCC 700615 / DSM 15326 / MLS10)</name>
    <dbReference type="NCBI Taxonomy" id="439292"/>
    <lineage>
        <taxon>Bacteria</taxon>
        <taxon>Bacillati</taxon>
        <taxon>Bacillota</taxon>
        <taxon>Bacilli</taxon>
        <taxon>Bacillales</taxon>
        <taxon>Bacillaceae</taxon>
        <taxon>Salisediminibacterium</taxon>
    </lineage>
</organism>
<keyword evidence="1" id="KW-0472">Membrane</keyword>